<evidence type="ECO:0000313" key="5">
    <source>
        <dbReference type="EMBL" id="MDP9900793.1"/>
    </source>
</evidence>
<keyword evidence="3" id="KW-0804">Transcription</keyword>
<dbReference type="Pfam" id="PF00027">
    <property type="entry name" value="cNMP_binding"/>
    <property type="match status" value="1"/>
</dbReference>
<keyword evidence="6" id="KW-1185">Reference proteome</keyword>
<dbReference type="RefSeq" id="WP_307690582.1">
    <property type="nucleotide sequence ID" value="NZ_JAUSRO010000009.1"/>
</dbReference>
<dbReference type="Gene3D" id="2.60.120.10">
    <property type="entry name" value="Jelly Rolls"/>
    <property type="match status" value="1"/>
</dbReference>
<dbReference type="EMBL" id="JAUSRO010000009">
    <property type="protein sequence ID" value="MDP9900793.1"/>
    <property type="molecule type" value="Genomic_DNA"/>
</dbReference>
<evidence type="ECO:0000256" key="3">
    <source>
        <dbReference type="ARBA" id="ARBA00023163"/>
    </source>
</evidence>
<dbReference type="InterPro" id="IPR018490">
    <property type="entry name" value="cNMP-bd_dom_sf"/>
</dbReference>
<sequence length="230" mass="25469">MSSTGLSIRQLLEGSHWFAQLTPRARDQVLADVVEQSVAAGDALIRHGQTALWWTGMLEGVMKWCTGTSDGRAVTLGGLTVGSWFGEGSLLREKPVEADIVALRFSRVALLPKETFEWLHATEPSFGRFLLQQINERLHWFMGDFVAHRVLGVEAQLARALVGLLHPWLHPGGDRHLQISQEELANLVGLSRQRCNQALSQFKARSLVRTEYGGVTLLDVDALRALSVLP</sequence>
<evidence type="ECO:0000259" key="4">
    <source>
        <dbReference type="PROSITE" id="PS50042"/>
    </source>
</evidence>
<dbReference type="CDD" id="cd00038">
    <property type="entry name" value="CAP_ED"/>
    <property type="match status" value="1"/>
</dbReference>
<gene>
    <name evidence="5" type="ORF">J2W36_003059</name>
</gene>
<dbReference type="InterPro" id="IPR012318">
    <property type="entry name" value="HTH_CRP"/>
</dbReference>
<dbReference type="InterPro" id="IPR050397">
    <property type="entry name" value="Env_Response_Regulators"/>
</dbReference>
<evidence type="ECO:0000256" key="2">
    <source>
        <dbReference type="ARBA" id="ARBA00023125"/>
    </source>
</evidence>
<dbReference type="InterPro" id="IPR036388">
    <property type="entry name" value="WH-like_DNA-bd_sf"/>
</dbReference>
<proteinExistence type="predicted"/>
<dbReference type="Pfam" id="PF13545">
    <property type="entry name" value="HTH_Crp_2"/>
    <property type="match status" value="1"/>
</dbReference>
<name>A0ABT9S8W3_9BURK</name>
<comment type="caution">
    <text evidence="5">The sequence shown here is derived from an EMBL/GenBank/DDBJ whole genome shotgun (WGS) entry which is preliminary data.</text>
</comment>
<dbReference type="PROSITE" id="PS50042">
    <property type="entry name" value="CNMP_BINDING_3"/>
    <property type="match status" value="1"/>
</dbReference>
<dbReference type="PANTHER" id="PTHR24567:SF68">
    <property type="entry name" value="DNA-BINDING TRANSCRIPTIONAL DUAL REGULATOR CRP"/>
    <property type="match status" value="1"/>
</dbReference>
<dbReference type="InterPro" id="IPR014710">
    <property type="entry name" value="RmlC-like_jellyroll"/>
</dbReference>
<accession>A0ABT9S8W3</accession>
<dbReference type="SMART" id="SM00100">
    <property type="entry name" value="cNMP"/>
    <property type="match status" value="1"/>
</dbReference>
<feature type="domain" description="Cyclic nucleotide-binding" evidence="4">
    <location>
        <begin position="17"/>
        <end position="137"/>
    </location>
</feature>
<dbReference type="SUPFAM" id="SSF51206">
    <property type="entry name" value="cAMP-binding domain-like"/>
    <property type="match status" value="1"/>
</dbReference>
<dbReference type="InterPro" id="IPR036390">
    <property type="entry name" value="WH_DNA-bd_sf"/>
</dbReference>
<protein>
    <submittedName>
        <fullName evidence="5">CRP-like cAMP-binding protein</fullName>
    </submittedName>
</protein>
<keyword evidence="1" id="KW-0805">Transcription regulation</keyword>
<dbReference type="PANTHER" id="PTHR24567">
    <property type="entry name" value="CRP FAMILY TRANSCRIPTIONAL REGULATORY PROTEIN"/>
    <property type="match status" value="1"/>
</dbReference>
<dbReference type="Gene3D" id="1.10.10.10">
    <property type="entry name" value="Winged helix-like DNA-binding domain superfamily/Winged helix DNA-binding domain"/>
    <property type="match status" value="1"/>
</dbReference>
<dbReference type="SUPFAM" id="SSF46785">
    <property type="entry name" value="Winged helix' DNA-binding domain"/>
    <property type="match status" value="1"/>
</dbReference>
<reference evidence="5 6" key="1">
    <citation type="submission" date="2023-07" db="EMBL/GenBank/DDBJ databases">
        <title>Sorghum-associated microbial communities from plants grown in Nebraska, USA.</title>
        <authorList>
            <person name="Schachtman D."/>
        </authorList>
    </citation>
    <scope>NUCLEOTIDE SEQUENCE [LARGE SCALE GENOMIC DNA]</scope>
    <source>
        <strain evidence="5 6">DS1607</strain>
    </source>
</reference>
<organism evidence="5 6">
    <name type="scientific">Variovorax ginsengisoli</name>
    <dbReference type="NCBI Taxonomy" id="363844"/>
    <lineage>
        <taxon>Bacteria</taxon>
        <taxon>Pseudomonadati</taxon>
        <taxon>Pseudomonadota</taxon>
        <taxon>Betaproteobacteria</taxon>
        <taxon>Burkholderiales</taxon>
        <taxon>Comamonadaceae</taxon>
        <taxon>Variovorax</taxon>
    </lineage>
</organism>
<evidence type="ECO:0000313" key="6">
    <source>
        <dbReference type="Proteomes" id="UP001226867"/>
    </source>
</evidence>
<dbReference type="InterPro" id="IPR000595">
    <property type="entry name" value="cNMP-bd_dom"/>
</dbReference>
<dbReference type="Proteomes" id="UP001226867">
    <property type="component" value="Unassembled WGS sequence"/>
</dbReference>
<keyword evidence="2" id="KW-0238">DNA-binding</keyword>
<evidence type="ECO:0000256" key="1">
    <source>
        <dbReference type="ARBA" id="ARBA00023015"/>
    </source>
</evidence>